<keyword evidence="2" id="KW-0472">Membrane</keyword>
<organism evidence="4">
    <name type="scientific">termite gut metagenome</name>
    <dbReference type="NCBI Taxonomy" id="433724"/>
    <lineage>
        <taxon>unclassified sequences</taxon>
        <taxon>metagenomes</taxon>
        <taxon>organismal metagenomes</taxon>
    </lineage>
</organism>
<evidence type="ECO:0000256" key="3">
    <source>
        <dbReference type="ARBA" id="ARBA00023237"/>
    </source>
</evidence>
<evidence type="ECO:0000256" key="1">
    <source>
        <dbReference type="ARBA" id="ARBA00004442"/>
    </source>
</evidence>
<evidence type="ECO:0000313" key="4">
    <source>
        <dbReference type="EMBL" id="KAA6305068.1"/>
    </source>
</evidence>
<feature type="non-terminal residue" evidence="4">
    <location>
        <position position="1"/>
    </location>
</feature>
<accession>A0A5J4P7U1</accession>
<gene>
    <name evidence="4" type="ORF">EZS27_043281</name>
</gene>
<name>A0A5J4P7U1_9ZZZZ</name>
<keyword evidence="4" id="KW-0675">Receptor</keyword>
<dbReference type="AlphaFoldDB" id="A0A5J4P7U1"/>
<dbReference type="EMBL" id="SNRY01011004">
    <property type="protein sequence ID" value="KAA6305068.1"/>
    <property type="molecule type" value="Genomic_DNA"/>
</dbReference>
<dbReference type="InterPro" id="IPR036942">
    <property type="entry name" value="Beta-barrel_TonB_sf"/>
</dbReference>
<comment type="subcellular location">
    <subcellularLocation>
        <location evidence="1">Cell outer membrane</location>
    </subcellularLocation>
</comment>
<comment type="caution">
    <text evidence="4">The sequence shown here is derived from an EMBL/GenBank/DDBJ whole genome shotgun (WGS) entry which is preliminary data.</text>
</comment>
<reference evidence="4" key="1">
    <citation type="submission" date="2019-03" db="EMBL/GenBank/DDBJ databases">
        <title>Single cell metagenomics reveals metabolic interactions within the superorganism composed of flagellate Streblomastix strix and complex community of Bacteroidetes bacteria on its surface.</title>
        <authorList>
            <person name="Treitli S.C."/>
            <person name="Kolisko M."/>
            <person name="Husnik F."/>
            <person name="Keeling P."/>
            <person name="Hampl V."/>
        </authorList>
    </citation>
    <scope>NUCLEOTIDE SEQUENCE</scope>
    <source>
        <strain evidence="4">STM</strain>
    </source>
</reference>
<dbReference type="SUPFAM" id="SSF56935">
    <property type="entry name" value="Porins"/>
    <property type="match status" value="1"/>
</dbReference>
<protein>
    <submittedName>
        <fullName evidence="4">TonB-dependent receptor SusC</fullName>
    </submittedName>
</protein>
<evidence type="ECO:0000256" key="2">
    <source>
        <dbReference type="ARBA" id="ARBA00023136"/>
    </source>
</evidence>
<dbReference type="GO" id="GO:0009279">
    <property type="term" value="C:cell outer membrane"/>
    <property type="evidence" value="ECO:0007669"/>
    <property type="project" value="UniProtKB-SubCell"/>
</dbReference>
<sequence>DIRSKDGNNQRFSGTGGIGLISSRLTLEGPILSDKATFIISGRRTYADLFLKLANNPDVRNTNLYFYDMNAKLSYRINDNNRLFFSGYLGRDELSSDNMGLNFGNLTTTFRWNHIFSPKLFSNFTFIGSDYDYSMGSSSSTSLMQGWTSKIRDFGFKADFSYHPNPQNSIKFGYHATHHTFTPSEGGS</sequence>
<dbReference type="Gene3D" id="2.40.170.20">
    <property type="entry name" value="TonB-dependent receptor, beta-barrel domain"/>
    <property type="match status" value="1"/>
</dbReference>
<keyword evidence="3" id="KW-0998">Cell outer membrane</keyword>
<proteinExistence type="predicted"/>
<feature type="non-terminal residue" evidence="4">
    <location>
        <position position="188"/>
    </location>
</feature>